<evidence type="ECO:0000313" key="11">
    <source>
        <dbReference type="EMBL" id="ERL09526.1"/>
    </source>
</evidence>
<dbReference type="InterPro" id="IPR050864">
    <property type="entry name" value="Bacterial_PTS_Sugar_Transport"/>
</dbReference>
<dbReference type="STRING" id="1125712.HMPREF1316_1679"/>
<feature type="transmembrane region" description="Helical" evidence="9">
    <location>
        <begin position="59"/>
        <end position="84"/>
    </location>
</feature>
<dbReference type="eggNOG" id="COG1299">
    <property type="taxonomic scope" value="Bacteria"/>
</dbReference>
<feature type="transmembrane region" description="Helical" evidence="9">
    <location>
        <begin position="104"/>
        <end position="124"/>
    </location>
</feature>
<keyword evidence="5" id="KW-0598">Phosphotransferase system</keyword>
<evidence type="ECO:0000256" key="9">
    <source>
        <dbReference type="SAM" id="Phobius"/>
    </source>
</evidence>
<keyword evidence="6 9" id="KW-0812">Transmembrane</keyword>
<keyword evidence="4" id="KW-0762">Sugar transport</keyword>
<dbReference type="InterPro" id="IPR013014">
    <property type="entry name" value="PTS_EIIC_2"/>
</dbReference>
<feature type="transmembrane region" description="Helical" evidence="9">
    <location>
        <begin position="27"/>
        <end position="47"/>
    </location>
</feature>
<evidence type="ECO:0000259" key="10">
    <source>
        <dbReference type="PROSITE" id="PS51104"/>
    </source>
</evidence>
<keyword evidence="3" id="KW-1003">Cell membrane</keyword>
<dbReference type="NCBIfam" id="TIGR01427">
    <property type="entry name" value="PTS_IIC_fructo"/>
    <property type="match status" value="1"/>
</dbReference>
<dbReference type="InterPro" id="IPR006327">
    <property type="entry name" value="PTS_IIC_fruc"/>
</dbReference>
<protein>
    <submittedName>
        <fullName evidence="11">PTS system, Fru family, IIC component</fullName>
    </submittedName>
</protein>
<gene>
    <name evidence="11" type="ORF">HMPREF1316_1679</name>
</gene>
<reference evidence="11 12" key="1">
    <citation type="submission" date="2013-08" db="EMBL/GenBank/DDBJ databases">
        <authorList>
            <person name="Durkin A.S."/>
            <person name="Haft D.R."/>
            <person name="McCorrison J."/>
            <person name="Torralba M."/>
            <person name="Gillis M."/>
            <person name="Haft D.H."/>
            <person name="Methe B."/>
            <person name="Sutton G."/>
            <person name="Nelson K.E."/>
        </authorList>
    </citation>
    <scope>NUCLEOTIDE SEQUENCE [LARGE SCALE GENOMIC DNA]</scope>
    <source>
        <strain evidence="11 12">F0195</strain>
    </source>
</reference>
<dbReference type="GO" id="GO:0005886">
    <property type="term" value="C:plasma membrane"/>
    <property type="evidence" value="ECO:0007669"/>
    <property type="project" value="UniProtKB-SubCell"/>
</dbReference>
<feature type="transmembrane region" description="Helical" evidence="9">
    <location>
        <begin position="163"/>
        <end position="187"/>
    </location>
</feature>
<dbReference type="PROSITE" id="PS51104">
    <property type="entry name" value="PTS_EIIC_TYPE_2"/>
    <property type="match status" value="1"/>
</dbReference>
<dbReference type="PANTHER" id="PTHR30505">
    <property type="entry name" value="FRUCTOSE-LIKE PERMEASE"/>
    <property type="match status" value="1"/>
</dbReference>
<feature type="transmembrane region" description="Helical" evidence="9">
    <location>
        <begin position="199"/>
        <end position="218"/>
    </location>
</feature>
<dbReference type="RefSeq" id="WP_021725612.1">
    <property type="nucleotide sequence ID" value="NZ_AWEZ01000029.1"/>
</dbReference>
<dbReference type="GO" id="GO:0090563">
    <property type="term" value="F:protein-phosphocysteine-sugar phosphotransferase activity"/>
    <property type="evidence" value="ECO:0007669"/>
    <property type="project" value="TreeGrafter"/>
</dbReference>
<evidence type="ECO:0000256" key="8">
    <source>
        <dbReference type="ARBA" id="ARBA00023136"/>
    </source>
</evidence>
<keyword evidence="2" id="KW-0813">Transport</keyword>
<name>U2VA95_9ACTN</name>
<dbReference type="AlphaFoldDB" id="U2VA95"/>
<evidence type="ECO:0000256" key="4">
    <source>
        <dbReference type="ARBA" id="ARBA00022597"/>
    </source>
</evidence>
<evidence type="ECO:0000313" key="12">
    <source>
        <dbReference type="Proteomes" id="UP000016638"/>
    </source>
</evidence>
<comment type="subcellular location">
    <subcellularLocation>
        <location evidence="1">Cell inner membrane</location>
        <topology evidence="1">Multi-pass membrane protein</topology>
    </subcellularLocation>
</comment>
<keyword evidence="12" id="KW-1185">Reference proteome</keyword>
<evidence type="ECO:0000256" key="3">
    <source>
        <dbReference type="ARBA" id="ARBA00022475"/>
    </source>
</evidence>
<keyword evidence="8 9" id="KW-0472">Membrane</keyword>
<dbReference type="EMBL" id="AWEZ01000029">
    <property type="protein sequence ID" value="ERL09526.1"/>
    <property type="molecule type" value="Genomic_DNA"/>
</dbReference>
<dbReference type="GO" id="GO:0008982">
    <property type="term" value="F:protein-N(PI)-phosphohistidine-sugar phosphotransferase activity"/>
    <property type="evidence" value="ECO:0007669"/>
    <property type="project" value="InterPro"/>
</dbReference>
<feature type="domain" description="PTS EIIC type-2" evidence="10">
    <location>
        <begin position="19"/>
        <end position="348"/>
    </location>
</feature>
<dbReference type="GO" id="GO:0005351">
    <property type="term" value="F:carbohydrate:proton symporter activity"/>
    <property type="evidence" value="ECO:0007669"/>
    <property type="project" value="InterPro"/>
</dbReference>
<dbReference type="GO" id="GO:0009401">
    <property type="term" value="P:phosphoenolpyruvate-dependent sugar phosphotransferase system"/>
    <property type="evidence" value="ECO:0007669"/>
    <property type="project" value="UniProtKB-KW"/>
</dbReference>
<feature type="transmembrane region" description="Helical" evidence="9">
    <location>
        <begin position="318"/>
        <end position="338"/>
    </location>
</feature>
<evidence type="ECO:0000256" key="6">
    <source>
        <dbReference type="ARBA" id="ARBA00022692"/>
    </source>
</evidence>
<evidence type="ECO:0000256" key="7">
    <source>
        <dbReference type="ARBA" id="ARBA00022989"/>
    </source>
</evidence>
<proteinExistence type="predicted"/>
<evidence type="ECO:0000256" key="1">
    <source>
        <dbReference type="ARBA" id="ARBA00004429"/>
    </source>
</evidence>
<keyword evidence="7 9" id="KW-1133">Transmembrane helix</keyword>
<feature type="transmembrane region" description="Helical" evidence="9">
    <location>
        <begin position="224"/>
        <end position="241"/>
    </location>
</feature>
<organism evidence="11 12">
    <name type="scientific">Olsenella profusa F0195</name>
    <dbReference type="NCBI Taxonomy" id="1125712"/>
    <lineage>
        <taxon>Bacteria</taxon>
        <taxon>Bacillati</taxon>
        <taxon>Actinomycetota</taxon>
        <taxon>Coriobacteriia</taxon>
        <taxon>Coriobacteriales</taxon>
        <taxon>Atopobiaceae</taxon>
        <taxon>Olsenella</taxon>
    </lineage>
</organism>
<dbReference type="PANTHER" id="PTHR30505:SF0">
    <property type="entry name" value="FRUCTOSE-LIKE PTS SYSTEM EIIBC COMPONENT-RELATED"/>
    <property type="match status" value="1"/>
</dbReference>
<evidence type="ECO:0000256" key="2">
    <source>
        <dbReference type="ARBA" id="ARBA00022448"/>
    </source>
</evidence>
<evidence type="ECO:0000256" key="5">
    <source>
        <dbReference type="ARBA" id="ARBA00022683"/>
    </source>
</evidence>
<dbReference type="PATRIC" id="fig|1125712.3.peg.773"/>
<comment type="caution">
    <text evidence="11">The sequence shown here is derived from an EMBL/GenBank/DDBJ whole genome shotgun (WGS) entry which is preliminary data.</text>
</comment>
<feature type="transmembrane region" description="Helical" evidence="9">
    <location>
        <begin position="136"/>
        <end position="157"/>
    </location>
</feature>
<accession>U2VA95</accession>
<sequence>MDEKSLGKELKEIFTPQNLQKHFLTGLAYMIPVIIMSGFCTAIGRIIGGTDVEGSVGYWLLTAGNAGLNAMIAVLAAGIGYSIAGKAAIAPAFLGGLLSVTVKSSFLGGIFAGLIAGVVSILLLRIPLPKSVRTIVPLVVIPMVGGLIEVAFIAEIVGPPLAALTAAATDFFMGMNTGSKFLLGFCLGGMTGFDMGGPVNKISFAIVTAFAAAGAWGPAAGKNVAAMAPPLGVALSVLLFAPKKWEEADKESAVAAIIMSMCQVTEGALPFAFKDPLRVVPCVVIGSGIADGLILSWGVTVPLLSGGIFTIPVASSPLLYALALLIGACITGTLLSIIKPKLQEPEDKVEEITDLDIDIEL</sequence>
<dbReference type="Proteomes" id="UP000016638">
    <property type="component" value="Unassembled WGS sequence"/>
</dbReference>